<sequence length="367" mass="41748">MVAVKKWLQQEVDKIFSLKYRDGMSECQITQYVAENFPSHRDVKISGVRYVLRCKRPSPGTPDDPKRSQAIIANNRLQCQISNQIASPKMNLQDGIMSQKRLQEQFLRRQNRLTMSPKKIPFQSKEDLQFNPLASPLLTSFQTPNQQLQNTKDEDMTSLMNFGNLESPGFSENFFNYALPELEFEALDSSDYYSETPDNISRNSSRDSAIKKFIKDSHLYSLQGSRINELVPTPNDVNESTNIQLSIPEASQNSFLNLNSVNQSTETCGNDLTFFNQPADDILKEFSFAEQAEFQGMPGLLDTSPCQNILDMPLNTNEEKNNTNVVFDDLSPDTCFEGKQNEEQQDSDCQQLASGNTGHYANREFHI</sequence>
<evidence type="ECO:0008006" key="4">
    <source>
        <dbReference type="Google" id="ProtNLM"/>
    </source>
</evidence>
<gene>
    <name evidence="2" type="ORF">EV44_g3328</name>
</gene>
<feature type="region of interest" description="Disordered" evidence="1">
    <location>
        <begin position="337"/>
        <end position="356"/>
    </location>
</feature>
<protein>
    <recommendedName>
        <fullName evidence="4">Clr5 domain-containing protein</fullName>
    </recommendedName>
</protein>
<comment type="caution">
    <text evidence="2">The sequence shown here is derived from an EMBL/GenBank/DDBJ whole genome shotgun (WGS) entry which is preliminary data.</text>
</comment>
<dbReference type="HOGENOM" id="CLU_754774_0_0_1"/>
<dbReference type="Proteomes" id="UP000030854">
    <property type="component" value="Unassembled WGS sequence"/>
</dbReference>
<organism evidence="2 3">
    <name type="scientific">Uncinula necator</name>
    <name type="common">Grape powdery mildew</name>
    <dbReference type="NCBI Taxonomy" id="52586"/>
    <lineage>
        <taxon>Eukaryota</taxon>
        <taxon>Fungi</taxon>
        <taxon>Dikarya</taxon>
        <taxon>Ascomycota</taxon>
        <taxon>Pezizomycotina</taxon>
        <taxon>Leotiomycetes</taxon>
        <taxon>Erysiphales</taxon>
        <taxon>Erysiphaceae</taxon>
        <taxon>Erysiphe</taxon>
    </lineage>
</organism>
<name>A0A0B1P2F5_UNCNE</name>
<evidence type="ECO:0000313" key="3">
    <source>
        <dbReference type="Proteomes" id="UP000030854"/>
    </source>
</evidence>
<proteinExistence type="predicted"/>
<accession>A0A0B1P2F5</accession>
<feature type="compositionally biased region" description="Polar residues" evidence="1">
    <location>
        <begin position="347"/>
        <end position="356"/>
    </location>
</feature>
<keyword evidence="3" id="KW-1185">Reference proteome</keyword>
<reference evidence="2 3" key="1">
    <citation type="journal article" date="2014" name="BMC Genomics">
        <title>Adaptive genomic structural variation in the grape powdery mildew pathogen, Erysiphe necator.</title>
        <authorList>
            <person name="Jones L."/>
            <person name="Riaz S."/>
            <person name="Morales-Cruz A."/>
            <person name="Amrine K.C."/>
            <person name="McGuire B."/>
            <person name="Gubler W.D."/>
            <person name="Walker M.A."/>
            <person name="Cantu D."/>
        </authorList>
    </citation>
    <scope>NUCLEOTIDE SEQUENCE [LARGE SCALE GENOMIC DNA]</scope>
    <source>
        <strain evidence="3">c</strain>
    </source>
</reference>
<dbReference type="AlphaFoldDB" id="A0A0B1P2F5"/>
<evidence type="ECO:0000256" key="1">
    <source>
        <dbReference type="SAM" id="MobiDB-lite"/>
    </source>
</evidence>
<evidence type="ECO:0000313" key="2">
    <source>
        <dbReference type="EMBL" id="KHJ32478.1"/>
    </source>
</evidence>
<dbReference type="EMBL" id="JNVN01002056">
    <property type="protein sequence ID" value="KHJ32478.1"/>
    <property type="molecule type" value="Genomic_DNA"/>
</dbReference>